<dbReference type="CDD" id="cd06558">
    <property type="entry name" value="crotonase-like"/>
    <property type="match status" value="1"/>
</dbReference>
<accession>A0A846MCB3</accession>
<dbReference type="InterPro" id="IPR029045">
    <property type="entry name" value="ClpP/crotonase-like_dom_sf"/>
</dbReference>
<protein>
    <submittedName>
        <fullName evidence="1">Enoyl-CoA hydratase/carnithine racemase</fullName>
    </submittedName>
</protein>
<dbReference type="SUPFAM" id="SSF52096">
    <property type="entry name" value="ClpP/crotonase"/>
    <property type="match status" value="1"/>
</dbReference>
<dbReference type="Proteomes" id="UP000576821">
    <property type="component" value="Unassembled WGS sequence"/>
</dbReference>
<dbReference type="EMBL" id="JAASQR010000004">
    <property type="protein sequence ID" value="NIJ17794.1"/>
    <property type="molecule type" value="Genomic_DNA"/>
</dbReference>
<dbReference type="AlphaFoldDB" id="A0A846MCB3"/>
<reference evidence="1 2" key="1">
    <citation type="submission" date="2020-03" db="EMBL/GenBank/DDBJ databases">
        <title>Genomic Encyclopedia of Type Strains, Phase IV (KMG-IV): sequencing the most valuable type-strain genomes for metagenomic binning, comparative biology and taxonomic classification.</title>
        <authorList>
            <person name="Goeker M."/>
        </authorList>
    </citation>
    <scope>NUCLEOTIDE SEQUENCE [LARGE SCALE GENOMIC DNA]</scope>
    <source>
        <strain evidence="1 2">DSM 21299</strain>
    </source>
</reference>
<evidence type="ECO:0000313" key="2">
    <source>
        <dbReference type="Proteomes" id="UP000576821"/>
    </source>
</evidence>
<name>A0A846MCB3_9SPHN</name>
<dbReference type="InterPro" id="IPR001753">
    <property type="entry name" value="Enoyl-CoA_hydra/iso"/>
</dbReference>
<keyword evidence="2" id="KW-1185">Reference proteome</keyword>
<gene>
    <name evidence="1" type="ORF">FHS54_002794</name>
</gene>
<dbReference type="GO" id="GO:0006635">
    <property type="term" value="P:fatty acid beta-oxidation"/>
    <property type="evidence" value="ECO:0007669"/>
    <property type="project" value="TreeGrafter"/>
</dbReference>
<dbReference type="PANTHER" id="PTHR11941">
    <property type="entry name" value="ENOYL-COA HYDRATASE-RELATED"/>
    <property type="match status" value="1"/>
</dbReference>
<dbReference type="Gene3D" id="3.90.226.10">
    <property type="entry name" value="2-enoyl-CoA Hydratase, Chain A, domain 1"/>
    <property type="match status" value="1"/>
</dbReference>
<dbReference type="RefSeq" id="WP_167304586.1">
    <property type="nucleotide sequence ID" value="NZ_JAASQR010000004.1"/>
</dbReference>
<evidence type="ECO:0000313" key="1">
    <source>
        <dbReference type="EMBL" id="NIJ17794.1"/>
    </source>
</evidence>
<dbReference type="Pfam" id="PF00378">
    <property type="entry name" value="ECH_1"/>
    <property type="match status" value="1"/>
</dbReference>
<proteinExistence type="predicted"/>
<dbReference type="PANTHER" id="PTHR11941:SF54">
    <property type="entry name" value="ENOYL-COA HYDRATASE, MITOCHONDRIAL"/>
    <property type="match status" value="1"/>
</dbReference>
<sequence>MTGNIDTQWPCDGVALITVGDGGVAGHLVTCATVTALADALEVVIEQKARVIVLASSVEGHWLEHAYLSDIVNLVEGKPASGDPAGWFRSLQLLNRGPAVTIAAINGDTSGGGCELGWGCDLRVAEEQARFSQPEVAIGAGTGIGGTSRLMRLIGRTVTAEVVLTAQPLTARRLYELGGLNRLVPKGKAVEEALTLSRHIASLPPQSVAGMKKMLGEAEDLNQSQGIENDQLISQGLFAHPDSLVSMKAIQARFDAGESMDQLYWKND</sequence>
<dbReference type="GO" id="GO:0003824">
    <property type="term" value="F:catalytic activity"/>
    <property type="evidence" value="ECO:0007669"/>
    <property type="project" value="UniProtKB-ARBA"/>
</dbReference>
<comment type="caution">
    <text evidence="1">The sequence shown here is derived from an EMBL/GenBank/DDBJ whole genome shotgun (WGS) entry which is preliminary data.</text>
</comment>
<organism evidence="1 2">
    <name type="scientific">Sphingobium vermicomposti</name>
    <dbReference type="NCBI Taxonomy" id="529005"/>
    <lineage>
        <taxon>Bacteria</taxon>
        <taxon>Pseudomonadati</taxon>
        <taxon>Pseudomonadota</taxon>
        <taxon>Alphaproteobacteria</taxon>
        <taxon>Sphingomonadales</taxon>
        <taxon>Sphingomonadaceae</taxon>
        <taxon>Sphingobium</taxon>
    </lineage>
</organism>